<reference evidence="2" key="1">
    <citation type="submission" date="2022-11" db="EMBL/GenBank/DDBJ databases">
        <authorList>
            <person name="Scott C."/>
            <person name="Bruce N."/>
        </authorList>
    </citation>
    <scope>NUCLEOTIDE SEQUENCE</scope>
</reference>
<dbReference type="InterPro" id="IPR013865">
    <property type="entry name" value="FAM32A"/>
</dbReference>
<feature type="compositionally biased region" description="Basic and acidic residues" evidence="1">
    <location>
        <begin position="24"/>
        <end position="36"/>
    </location>
</feature>
<dbReference type="Proteomes" id="UP000838763">
    <property type="component" value="Unassembled WGS sequence"/>
</dbReference>
<dbReference type="PANTHER" id="PTHR13282:SF6">
    <property type="entry name" value="PROTEIN FAM32A"/>
    <property type="match status" value="1"/>
</dbReference>
<dbReference type="PANTHER" id="PTHR13282">
    <property type="entry name" value="PROTEIN FAM32A"/>
    <property type="match status" value="1"/>
</dbReference>
<feature type="compositionally biased region" description="Low complexity" evidence="1">
    <location>
        <begin position="37"/>
        <end position="49"/>
    </location>
</feature>
<gene>
    <name evidence="2" type="ORF">PPNO1_LOCUS110</name>
</gene>
<dbReference type="GO" id="GO:0005730">
    <property type="term" value="C:nucleolus"/>
    <property type="evidence" value="ECO:0007669"/>
    <property type="project" value="TreeGrafter"/>
</dbReference>
<evidence type="ECO:0000256" key="1">
    <source>
        <dbReference type="SAM" id="MobiDB-lite"/>
    </source>
</evidence>
<dbReference type="EMBL" id="CALLCH030000001">
    <property type="protein sequence ID" value="CAI4210306.1"/>
    <property type="molecule type" value="Genomic_DNA"/>
</dbReference>
<comment type="caution">
    <text evidence="2">The sequence shown here is derived from an EMBL/GenBank/DDBJ whole genome shotgun (WGS) entry which is preliminary data.</text>
</comment>
<evidence type="ECO:0008006" key="4">
    <source>
        <dbReference type="Google" id="ProtNLM"/>
    </source>
</evidence>
<feature type="compositionally biased region" description="Basic and acidic residues" evidence="1">
    <location>
        <begin position="68"/>
        <end position="81"/>
    </location>
</feature>
<accession>A0A9P1M6I1</accession>
<dbReference type="AlphaFoldDB" id="A0A9P1M6I1"/>
<evidence type="ECO:0000313" key="3">
    <source>
        <dbReference type="Proteomes" id="UP000838763"/>
    </source>
</evidence>
<evidence type="ECO:0000313" key="2">
    <source>
        <dbReference type="EMBL" id="CAI4210306.1"/>
    </source>
</evidence>
<feature type="region of interest" description="Disordered" evidence="1">
    <location>
        <begin position="1"/>
        <end position="81"/>
    </location>
</feature>
<dbReference type="OrthoDB" id="205403at2759"/>
<proteinExistence type="predicted"/>
<protein>
    <recommendedName>
        <fullName evidence="4">DUF1754-domain-containing protein</fullName>
    </recommendedName>
</protein>
<organism evidence="2 3">
    <name type="scientific">Parascedosporium putredinis</name>
    <dbReference type="NCBI Taxonomy" id="1442378"/>
    <lineage>
        <taxon>Eukaryota</taxon>
        <taxon>Fungi</taxon>
        <taxon>Dikarya</taxon>
        <taxon>Ascomycota</taxon>
        <taxon>Pezizomycotina</taxon>
        <taxon>Sordariomycetes</taxon>
        <taxon>Hypocreomycetidae</taxon>
        <taxon>Microascales</taxon>
        <taxon>Microascaceae</taxon>
        <taxon>Parascedosporium</taxon>
    </lineage>
</organism>
<name>A0A9P1M6I1_9PEZI</name>
<sequence length="135" mass="15303">MDHLFTNLAPCVDSSVQTQEEEEVKDKDKADLEKALSDSAAGEDSSSALVTKKSRKGDRDSADDDRDDERAVHVTHKTEAQRKLDEVRRKRFLEMAENPESRPELLKTHKERVEELNSFLSKLSEHNDMPKIGPG</sequence>
<keyword evidence="3" id="KW-1185">Reference proteome</keyword>